<evidence type="ECO:0000313" key="3">
    <source>
        <dbReference type="Proteomes" id="UP000177947"/>
    </source>
</evidence>
<name>A0A1F5C9F5_9BACT</name>
<organism evidence="2 3">
    <name type="scientific">Candidatus Azambacteria bacterium RIFCSPLOWO2_01_FULL_37_9</name>
    <dbReference type="NCBI Taxonomy" id="1797297"/>
    <lineage>
        <taxon>Bacteria</taxon>
        <taxon>Candidatus Azamiibacteriota</taxon>
    </lineage>
</organism>
<keyword evidence="1" id="KW-0472">Membrane</keyword>
<reference evidence="2 3" key="1">
    <citation type="journal article" date="2016" name="Nat. Commun.">
        <title>Thousands of microbial genomes shed light on interconnected biogeochemical processes in an aquifer system.</title>
        <authorList>
            <person name="Anantharaman K."/>
            <person name="Brown C.T."/>
            <person name="Hug L.A."/>
            <person name="Sharon I."/>
            <person name="Castelle C.J."/>
            <person name="Probst A.J."/>
            <person name="Thomas B.C."/>
            <person name="Singh A."/>
            <person name="Wilkins M.J."/>
            <person name="Karaoz U."/>
            <person name="Brodie E.L."/>
            <person name="Williams K.H."/>
            <person name="Hubbard S.S."/>
            <person name="Banfield J.F."/>
        </authorList>
    </citation>
    <scope>NUCLEOTIDE SEQUENCE [LARGE SCALE GENOMIC DNA]</scope>
</reference>
<protein>
    <submittedName>
        <fullName evidence="2">Uncharacterized protein</fullName>
    </submittedName>
</protein>
<feature type="transmembrane region" description="Helical" evidence="1">
    <location>
        <begin position="6"/>
        <end position="29"/>
    </location>
</feature>
<evidence type="ECO:0000313" key="2">
    <source>
        <dbReference type="EMBL" id="OGD39489.1"/>
    </source>
</evidence>
<evidence type="ECO:0000256" key="1">
    <source>
        <dbReference type="SAM" id="Phobius"/>
    </source>
</evidence>
<accession>A0A1F5C9F5</accession>
<sequence length="64" mass="7445">MDIKSNLLIIIAILSLLMGALGGGVFIFMRSKLRARRRRIKREEREELERLVKYSECPQKIDLG</sequence>
<dbReference type="Proteomes" id="UP000177947">
    <property type="component" value="Unassembled WGS sequence"/>
</dbReference>
<dbReference type="EMBL" id="MEYQ01000005">
    <property type="protein sequence ID" value="OGD39489.1"/>
    <property type="molecule type" value="Genomic_DNA"/>
</dbReference>
<dbReference type="AlphaFoldDB" id="A0A1F5C9F5"/>
<keyword evidence="1" id="KW-0812">Transmembrane</keyword>
<gene>
    <name evidence="2" type="ORF">A2907_02350</name>
</gene>
<proteinExistence type="predicted"/>
<comment type="caution">
    <text evidence="2">The sequence shown here is derived from an EMBL/GenBank/DDBJ whole genome shotgun (WGS) entry which is preliminary data.</text>
</comment>
<keyword evidence="1" id="KW-1133">Transmembrane helix</keyword>